<evidence type="ECO:0000313" key="1">
    <source>
        <dbReference type="EMBL" id="AIW56787.1"/>
    </source>
</evidence>
<accession>A0A0A0UZX3</accession>
<sequence>MENEKQFLEVDKNDFVICLSPKLEADGKWHGDLGVSVETIEANDLDAEDYFHMMQLATMVAASINLLEESPEFRHAIMKQVKKLESMYDDEDEEEKPSMLSTEGNVIKVNFH</sequence>
<name>A0A0A0UZX3_9VIRU</name>
<reference evidence="1" key="1">
    <citation type="journal article" date="2014" name="Proc. Natl. Acad. Sci. U.S.A.">
        <title>Ribonucleotide reductases reveal novel viral diversity and predict biological and ecological features of unknown marine viruses.</title>
        <authorList>
            <person name="Sakowski E.G."/>
            <person name="Munsell E.V."/>
            <person name="Hyatt M."/>
            <person name="Kress W."/>
            <person name="Williamson S.J."/>
            <person name="Nasko D.J."/>
            <person name="Polson S.W."/>
            <person name="Wommack K.E."/>
        </authorList>
    </citation>
    <scope>NUCLEOTIDE SEQUENCE</scope>
</reference>
<protein>
    <submittedName>
        <fullName evidence="1">Uncharacterized protein</fullName>
    </submittedName>
</protein>
<organism evidence="1">
    <name type="scientific">uncultured virus</name>
    <dbReference type="NCBI Taxonomy" id="340016"/>
    <lineage>
        <taxon>Viruses</taxon>
        <taxon>environmental samples</taxon>
    </lineage>
</organism>
<dbReference type="EMBL" id="KM520335">
    <property type="protein sequence ID" value="AIW56787.1"/>
    <property type="molecule type" value="Genomic_DNA"/>
</dbReference>
<proteinExistence type="predicted"/>